<dbReference type="EMBL" id="JABEMA010000373">
    <property type="protein sequence ID" value="NNH24495.1"/>
    <property type="molecule type" value="Genomic_DNA"/>
</dbReference>
<evidence type="ECO:0000313" key="1">
    <source>
        <dbReference type="EMBL" id="NNH24495.1"/>
    </source>
</evidence>
<reference evidence="1 2" key="1">
    <citation type="submission" date="2020-05" db="EMBL/GenBank/DDBJ databases">
        <title>MicrobeNet Type strains.</title>
        <authorList>
            <person name="Nicholson A.C."/>
        </authorList>
    </citation>
    <scope>NUCLEOTIDE SEQUENCE [LARGE SCALE GENOMIC DNA]</scope>
    <source>
        <strain evidence="1 2">JCM 14547</strain>
    </source>
</reference>
<evidence type="ECO:0000313" key="2">
    <source>
        <dbReference type="Proteomes" id="UP000555552"/>
    </source>
</evidence>
<dbReference type="AlphaFoldDB" id="A0A849BSG1"/>
<gene>
    <name evidence="1" type="ORF">HLB09_15640</name>
</gene>
<dbReference type="InterPro" id="IPR021456">
    <property type="entry name" value="DUF3107"/>
</dbReference>
<keyword evidence="2" id="KW-1185">Reference proteome</keyword>
<sequence length="74" mass="7784">MEIRIGVQNVAREIVLESSQSADEVRSAVDAALSGSAVLDLVDERGRRVVVPSGVLGYVEIAAESPRRVGFGSS</sequence>
<name>A0A849BSG1_9ACTN</name>
<dbReference type="Pfam" id="PF11305">
    <property type="entry name" value="DUF3107"/>
    <property type="match status" value="1"/>
</dbReference>
<proteinExistence type="predicted"/>
<comment type="caution">
    <text evidence="1">The sequence shown here is derived from an EMBL/GenBank/DDBJ whole genome shotgun (WGS) entry which is preliminary data.</text>
</comment>
<organism evidence="1 2">
    <name type="scientific">Pseudokineococcus marinus</name>
    <dbReference type="NCBI Taxonomy" id="351215"/>
    <lineage>
        <taxon>Bacteria</taxon>
        <taxon>Bacillati</taxon>
        <taxon>Actinomycetota</taxon>
        <taxon>Actinomycetes</taxon>
        <taxon>Kineosporiales</taxon>
        <taxon>Kineosporiaceae</taxon>
        <taxon>Pseudokineococcus</taxon>
    </lineage>
</organism>
<dbReference type="RefSeq" id="WP_171204237.1">
    <property type="nucleotide sequence ID" value="NZ_BAAANP010000005.1"/>
</dbReference>
<accession>A0A849BSG1</accession>
<dbReference type="Proteomes" id="UP000555552">
    <property type="component" value="Unassembled WGS sequence"/>
</dbReference>
<protein>
    <submittedName>
        <fullName evidence="1">DUF3107 domain-containing protein</fullName>
    </submittedName>
</protein>